<keyword evidence="1 4" id="KW-0963">Cytoplasm</keyword>
<proteinExistence type="inferred from homology"/>
<comment type="caution">
    <text evidence="6">The sequence shown here is derived from an EMBL/GenBank/DDBJ whole genome shotgun (WGS) entry which is preliminary data.</text>
</comment>
<keyword evidence="3 4" id="KW-0687">Ribonucleoprotein</keyword>
<dbReference type="HAMAP" id="MF_03122">
    <property type="entry name" value="Ribosomal_eS1_euk"/>
    <property type="match status" value="1"/>
</dbReference>
<evidence type="ECO:0000256" key="3">
    <source>
        <dbReference type="ARBA" id="ARBA00023274"/>
    </source>
</evidence>
<dbReference type="Proteomes" id="UP000311919">
    <property type="component" value="Unassembled WGS sequence"/>
</dbReference>
<comment type="subcellular location">
    <subcellularLocation>
        <location evidence="4">Cytoplasm</location>
    </subcellularLocation>
</comment>
<accession>A0A4Z2DKX9</accession>
<evidence type="ECO:0000256" key="4">
    <source>
        <dbReference type="HAMAP-Rule" id="MF_03122"/>
    </source>
</evidence>
<feature type="compositionally biased region" description="Basic and acidic residues" evidence="5">
    <location>
        <begin position="257"/>
        <end position="270"/>
    </location>
</feature>
<dbReference type="Pfam" id="PF01015">
    <property type="entry name" value="Ribosomal_S3Ae"/>
    <property type="match status" value="1"/>
</dbReference>
<dbReference type="EMBL" id="SKCS01000095">
    <property type="protein sequence ID" value="TNN17141.1"/>
    <property type="molecule type" value="Genomic_DNA"/>
</dbReference>
<evidence type="ECO:0000256" key="1">
    <source>
        <dbReference type="ARBA" id="ARBA00022490"/>
    </source>
</evidence>
<evidence type="ECO:0000256" key="5">
    <source>
        <dbReference type="SAM" id="MobiDB-lite"/>
    </source>
</evidence>
<feature type="region of interest" description="Disordered" evidence="5">
    <location>
        <begin position="248"/>
        <end position="270"/>
    </location>
</feature>
<dbReference type="GO" id="GO:0022627">
    <property type="term" value="C:cytosolic small ribosomal subunit"/>
    <property type="evidence" value="ECO:0007669"/>
    <property type="project" value="UniProtKB-UniRule"/>
</dbReference>
<comment type="similarity">
    <text evidence="4">Belongs to the eukaryotic ribosomal protein eS1 family.</text>
</comment>
<dbReference type="PANTHER" id="PTHR11830">
    <property type="entry name" value="40S RIBOSOMAL PROTEIN S3A"/>
    <property type="match status" value="1"/>
</dbReference>
<keyword evidence="7" id="KW-1185">Reference proteome</keyword>
<evidence type="ECO:0000313" key="7">
    <source>
        <dbReference type="Proteomes" id="UP000311919"/>
    </source>
</evidence>
<evidence type="ECO:0000256" key="2">
    <source>
        <dbReference type="ARBA" id="ARBA00022980"/>
    </source>
</evidence>
<reference evidence="6 7" key="1">
    <citation type="submission" date="2019-03" db="EMBL/GenBank/DDBJ databases">
        <title>An improved genome assembly of the fluke Schistosoma japonicum.</title>
        <authorList>
            <person name="Hu W."/>
            <person name="Luo F."/>
            <person name="Yin M."/>
            <person name="Mo X."/>
            <person name="Sun C."/>
            <person name="Wu Q."/>
            <person name="Zhu B."/>
            <person name="Xiang M."/>
            <person name="Wang J."/>
            <person name="Wang Y."/>
            <person name="Zhang T."/>
            <person name="Xu B."/>
            <person name="Zheng H."/>
            <person name="Feng Z."/>
        </authorList>
    </citation>
    <scope>NUCLEOTIDE SEQUENCE [LARGE SCALE GENOMIC DNA]</scope>
    <source>
        <strain evidence="6">HuSjv2</strain>
        <tissue evidence="6">Worms</tissue>
    </source>
</reference>
<feature type="initiator methionine" description="Removed" evidence="4">
    <location>
        <position position="1"/>
    </location>
</feature>
<dbReference type="SMART" id="SM01397">
    <property type="entry name" value="Ribosomal_S3Ae"/>
    <property type="match status" value="1"/>
</dbReference>
<dbReference type="InterPro" id="IPR027500">
    <property type="entry name" value="Ribosomal_eS1_euk"/>
</dbReference>
<dbReference type="OrthoDB" id="9834376at2759"/>
<name>A0A4Z2DKX9_SCHJA</name>
<organism evidence="6 7">
    <name type="scientific">Schistosoma japonicum</name>
    <name type="common">Blood fluke</name>
    <dbReference type="NCBI Taxonomy" id="6182"/>
    <lineage>
        <taxon>Eukaryota</taxon>
        <taxon>Metazoa</taxon>
        <taxon>Spiralia</taxon>
        <taxon>Lophotrochozoa</taxon>
        <taxon>Platyhelminthes</taxon>
        <taxon>Trematoda</taxon>
        <taxon>Digenea</taxon>
        <taxon>Strigeidida</taxon>
        <taxon>Schistosomatoidea</taxon>
        <taxon>Schistosomatidae</taxon>
        <taxon>Schistosoma</taxon>
    </lineage>
</organism>
<dbReference type="GO" id="GO:0003735">
    <property type="term" value="F:structural constituent of ribosome"/>
    <property type="evidence" value="ECO:0007669"/>
    <property type="project" value="UniProtKB-UniRule"/>
</dbReference>
<evidence type="ECO:0000313" key="6">
    <source>
        <dbReference type="EMBL" id="TNN17141.1"/>
    </source>
</evidence>
<protein>
    <recommendedName>
        <fullName evidence="4">Small ribosomal subunit protein eS1</fullName>
    </recommendedName>
</protein>
<keyword evidence="2 4" id="KW-0689">Ribosomal protein</keyword>
<dbReference type="AlphaFoldDB" id="A0A4Z2DKX9"/>
<dbReference type="GO" id="GO:0006412">
    <property type="term" value="P:translation"/>
    <property type="evidence" value="ECO:0007669"/>
    <property type="project" value="UniProtKB-UniRule"/>
</dbReference>
<gene>
    <name evidence="6" type="ORF">EWB00_011272</name>
</gene>
<sequence>MAVGGQKKVTKGGKKGGKKKTADPFSKKEWYDIKAPAMFPKRTCARTLVTRTQGTRIASEALKGRVVTLSLGDLSEKNEEVFRKFKLQIEDVQGRHCLTNFHGLELTRDKLCSVVVKWRSTIEAHVDVKTTDGYLLRFFIITFTPSVPRSERLHSYAQTTRIKRIRARLVEIIQQEVSTCDLKEVVNKLIPDSIAQDARKAASWIYPLGETFIRKVKVLKRPKADRKFGCFIVYLLVARLMELHGESKSTAPGETVSRPDHYEPPKVDSV</sequence>
<feature type="region of interest" description="Disordered" evidence="5">
    <location>
        <begin position="1"/>
        <end position="23"/>
    </location>
</feature>
<comment type="subunit">
    <text evidence="4">Component of the small ribosomal subunit. Mature ribosomes consist of a small (40S) and a large (60S) subunit. The 40S subunit contains about 33 different proteins and 1 molecule of RNA (18S). The 60S subunit contains about 49 different proteins and 3 molecules of RNA (28S, 5.8S and 5S).</text>
</comment>
<dbReference type="InterPro" id="IPR001593">
    <property type="entry name" value="Ribosomal_eS1"/>
</dbReference>
<dbReference type="STRING" id="6182.A0A4Z2DKX9"/>
<feature type="compositionally biased region" description="Basic residues" evidence="5">
    <location>
        <begin position="8"/>
        <end position="19"/>
    </location>
</feature>